<dbReference type="AlphaFoldDB" id="I4AHM0"/>
<reference evidence="10" key="1">
    <citation type="submission" date="2012-06" db="EMBL/GenBank/DDBJ databases">
        <title>The complete genome of Flexibacter litoralis DSM 6794.</title>
        <authorList>
            <person name="Lucas S."/>
            <person name="Copeland A."/>
            <person name="Lapidus A."/>
            <person name="Glavina del Rio T."/>
            <person name="Dalin E."/>
            <person name="Tice H."/>
            <person name="Bruce D."/>
            <person name="Goodwin L."/>
            <person name="Pitluck S."/>
            <person name="Peters L."/>
            <person name="Ovchinnikova G."/>
            <person name="Lu M."/>
            <person name="Kyrpides N."/>
            <person name="Mavromatis K."/>
            <person name="Ivanova N."/>
            <person name="Brettin T."/>
            <person name="Detter J.C."/>
            <person name="Han C."/>
            <person name="Larimer F."/>
            <person name="Land M."/>
            <person name="Hauser L."/>
            <person name="Markowitz V."/>
            <person name="Cheng J.-F."/>
            <person name="Hugenholtz P."/>
            <person name="Woyke T."/>
            <person name="Wu D."/>
            <person name="Spring S."/>
            <person name="Lang E."/>
            <person name="Kopitz M."/>
            <person name="Brambilla E."/>
            <person name="Klenk H.-P."/>
            <person name="Eisen J.A."/>
        </authorList>
    </citation>
    <scope>NUCLEOTIDE SEQUENCE [LARGE SCALE GENOMIC DNA]</scope>
    <source>
        <strain evidence="10">ATCC 23117 / DSM 6794 / NBRC 15988 / NCIMB 1366 / Sio-4</strain>
    </source>
</reference>
<dbReference type="HOGENOM" id="CLU_062974_3_0_10"/>
<dbReference type="PATRIC" id="fig|880071.3.peg.985"/>
<dbReference type="NCBIfam" id="NF009044">
    <property type="entry name" value="PRK12378.1"/>
    <property type="match status" value="1"/>
</dbReference>
<dbReference type="Gene3D" id="3.30.70.980">
    <property type="match status" value="2"/>
</dbReference>
<dbReference type="NCBIfam" id="NF001030">
    <property type="entry name" value="PRK00110.1"/>
    <property type="match status" value="1"/>
</dbReference>
<dbReference type="InterPro" id="IPR026564">
    <property type="entry name" value="Transcrip_reg_TACO1-like_dom3"/>
</dbReference>
<dbReference type="InterPro" id="IPR049083">
    <property type="entry name" value="TACO1_YebC_N"/>
</dbReference>
<evidence type="ECO:0000256" key="6">
    <source>
        <dbReference type="HAMAP-Rule" id="MF_00693"/>
    </source>
</evidence>
<evidence type="ECO:0000256" key="1">
    <source>
        <dbReference type="ARBA" id="ARBA00008724"/>
    </source>
</evidence>
<dbReference type="HAMAP" id="MF_00693">
    <property type="entry name" value="Transcrip_reg_TACO1"/>
    <property type="match status" value="1"/>
</dbReference>
<feature type="domain" description="TACO1/YebC-like second and third" evidence="7">
    <location>
        <begin position="79"/>
        <end position="243"/>
    </location>
</feature>
<dbReference type="PANTHER" id="PTHR12532">
    <property type="entry name" value="TRANSLATIONAL ACTIVATOR OF CYTOCHROME C OXIDASE 1"/>
    <property type="match status" value="1"/>
</dbReference>
<gene>
    <name evidence="9" type="ordered locus">Fleli_1008</name>
</gene>
<sequence length="244" mass="27751">MGRAFEYRKKAKFARWGAMARNFTKVGREIAIAVKDGGADPDTNPRLRTAMQNAKGFNMPKDRVEAAIKRASSKEEGDFEEIVYEGYAMHGIPVVVECATNNSNRTVAMVRMHFNRCGGALGKTGSLEFMFDRTGVFELEADKVDMDELELDFIDAGAEDITTATIEVEEGVEQEIIVIHTKFEDFGQMQKFLEEKGIEPKKSNIQRIPKNTQKLDDEQEEEVMKLIDRLEEEDDIQEVYHNLE</sequence>
<dbReference type="OrthoDB" id="9781053at2"/>
<dbReference type="Pfam" id="PF01709">
    <property type="entry name" value="Transcrip_reg"/>
    <property type="match status" value="1"/>
</dbReference>
<dbReference type="GO" id="GO:0003677">
    <property type="term" value="F:DNA binding"/>
    <property type="evidence" value="ECO:0007669"/>
    <property type="project" value="UniProtKB-UniRule"/>
</dbReference>
<evidence type="ECO:0000259" key="7">
    <source>
        <dbReference type="Pfam" id="PF01709"/>
    </source>
</evidence>
<dbReference type="Proteomes" id="UP000006054">
    <property type="component" value="Chromosome"/>
</dbReference>
<dbReference type="InterPro" id="IPR017856">
    <property type="entry name" value="Integrase-like_N"/>
</dbReference>
<dbReference type="GO" id="GO:0006355">
    <property type="term" value="P:regulation of DNA-templated transcription"/>
    <property type="evidence" value="ECO:0007669"/>
    <property type="project" value="UniProtKB-UniRule"/>
</dbReference>
<evidence type="ECO:0000313" key="9">
    <source>
        <dbReference type="EMBL" id="AFM03455.1"/>
    </source>
</evidence>
<protein>
    <recommendedName>
        <fullName evidence="6">Probable transcriptional regulatory protein Fleli_1008</fullName>
    </recommendedName>
</protein>
<dbReference type="Pfam" id="PF20772">
    <property type="entry name" value="TACO1_YebC_N"/>
    <property type="match status" value="1"/>
</dbReference>
<dbReference type="GO" id="GO:0005829">
    <property type="term" value="C:cytosol"/>
    <property type="evidence" value="ECO:0007669"/>
    <property type="project" value="TreeGrafter"/>
</dbReference>
<name>I4AHM0_BERLS</name>
<comment type="similarity">
    <text evidence="1 6">Belongs to the TACO1 family.</text>
</comment>
<dbReference type="eggNOG" id="COG0217">
    <property type="taxonomic scope" value="Bacteria"/>
</dbReference>
<evidence type="ECO:0000256" key="4">
    <source>
        <dbReference type="ARBA" id="ARBA00023125"/>
    </source>
</evidence>
<dbReference type="InterPro" id="IPR048300">
    <property type="entry name" value="TACO1_YebC-like_2nd/3rd_dom"/>
</dbReference>
<keyword evidence="5 6" id="KW-0804">Transcription</keyword>
<dbReference type="EMBL" id="CP003345">
    <property type="protein sequence ID" value="AFM03455.1"/>
    <property type="molecule type" value="Genomic_DNA"/>
</dbReference>
<dbReference type="SUPFAM" id="SSF75625">
    <property type="entry name" value="YebC-like"/>
    <property type="match status" value="1"/>
</dbReference>
<keyword evidence="10" id="KW-1185">Reference proteome</keyword>
<evidence type="ECO:0000256" key="2">
    <source>
        <dbReference type="ARBA" id="ARBA00022490"/>
    </source>
</evidence>
<dbReference type="Gene3D" id="1.10.10.200">
    <property type="match status" value="1"/>
</dbReference>
<dbReference type="STRING" id="880071.Fleli_1008"/>
<accession>I4AHM0</accession>
<dbReference type="NCBIfam" id="TIGR01033">
    <property type="entry name" value="YebC/PmpR family DNA-binding transcriptional regulator"/>
    <property type="match status" value="1"/>
</dbReference>
<keyword evidence="2 6" id="KW-0963">Cytoplasm</keyword>
<keyword evidence="4 6" id="KW-0238">DNA-binding</keyword>
<evidence type="ECO:0000256" key="5">
    <source>
        <dbReference type="ARBA" id="ARBA00023163"/>
    </source>
</evidence>
<evidence type="ECO:0000256" key="3">
    <source>
        <dbReference type="ARBA" id="ARBA00023015"/>
    </source>
</evidence>
<keyword evidence="3 6" id="KW-0805">Transcription regulation</keyword>
<evidence type="ECO:0000313" key="10">
    <source>
        <dbReference type="Proteomes" id="UP000006054"/>
    </source>
</evidence>
<dbReference type="RefSeq" id="WP_014796913.1">
    <property type="nucleotide sequence ID" value="NC_018018.1"/>
</dbReference>
<dbReference type="KEGG" id="fli:Fleli_1008"/>
<comment type="subcellular location">
    <subcellularLocation>
        <location evidence="6">Cytoplasm</location>
    </subcellularLocation>
</comment>
<proteinExistence type="inferred from homology"/>
<organism evidence="9 10">
    <name type="scientific">Bernardetia litoralis (strain ATCC 23117 / DSM 6794 / NBRC 15988 / NCIMB 1366 / Fx l1 / Sio-4)</name>
    <name type="common">Flexibacter litoralis</name>
    <dbReference type="NCBI Taxonomy" id="880071"/>
    <lineage>
        <taxon>Bacteria</taxon>
        <taxon>Pseudomonadati</taxon>
        <taxon>Bacteroidota</taxon>
        <taxon>Cytophagia</taxon>
        <taxon>Cytophagales</taxon>
        <taxon>Bernardetiaceae</taxon>
        <taxon>Bernardetia</taxon>
    </lineage>
</organism>
<feature type="domain" description="TACO1/YebC-like N-terminal" evidence="8">
    <location>
        <begin position="4"/>
        <end position="73"/>
    </location>
</feature>
<dbReference type="InterPro" id="IPR029072">
    <property type="entry name" value="YebC-like"/>
</dbReference>
<dbReference type="PANTHER" id="PTHR12532:SF6">
    <property type="entry name" value="TRANSCRIPTIONAL REGULATORY PROTEIN YEBC-RELATED"/>
    <property type="match status" value="1"/>
</dbReference>
<evidence type="ECO:0000259" key="8">
    <source>
        <dbReference type="Pfam" id="PF20772"/>
    </source>
</evidence>
<dbReference type="FunFam" id="1.10.10.200:FF:000004">
    <property type="entry name" value="Probable transcriptional regulatory protein BSBG_02618"/>
    <property type="match status" value="1"/>
</dbReference>
<dbReference type="InterPro" id="IPR002876">
    <property type="entry name" value="Transcrip_reg_TACO1-like"/>
</dbReference>